<accession>A0ABV7TP66</accession>
<reference evidence="2" key="1">
    <citation type="journal article" date="2019" name="Int. J. Syst. Evol. Microbiol.">
        <title>The Global Catalogue of Microorganisms (GCM) 10K type strain sequencing project: providing services to taxonomists for standard genome sequencing and annotation.</title>
        <authorList>
            <consortium name="The Broad Institute Genomics Platform"/>
            <consortium name="The Broad Institute Genome Sequencing Center for Infectious Disease"/>
            <person name="Wu L."/>
            <person name="Ma J."/>
        </authorList>
    </citation>
    <scope>NUCLEOTIDE SEQUENCE [LARGE SCALE GENOMIC DNA]</scope>
    <source>
        <strain evidence="2">KCTC 42911</strain>
    </source>
</reference>
<gene>
    <name evidence="1" type="ORF">ACFORG_17925</name>
</gene>
<dbReference type="EMBL" id="JBHRXI010000017">
    <property type="protein sequence ID" value="MFC3615640.1"/>
    <property type="molecule type" value="Genomic_DNA"/>
</dbReference>
<sequence length="173" mass="18203">MEKEGPQMYGFKAVKFNGKKTARKALNTLEDYTPAYPWIDDLAIVSRNNLGFLSVHSTWSADGALGEETGWGLITGALIGLLFGPAGAAAGAAMGGSFGAMFGAIDELAFDDPVLEDFASSLDRDTSALILVGEKVTLDDFGSAIEPLGGTIVSTDIDEKDIQALRKALKHSS</sequence>
<protein>
    <submittedName>
        <fullName evidence="1">DUF1269 domain-containing protein</fullName>
    </submittedName>
</protein>
<keyword evidence="2" id="KW-1185">Reference proteome</keyword>
<dbReference type="Pfam" id="PF06897">
    <property type="entry name" value="DUF1269"/>
    <property type="match status" value="1"/>
</dbReference>
<organism evidence="1 2">
    <name type="scientific">Lutimaribacter marinistellae</name>
    <dbReference type="NCBI Taxonomy" id="1820329"/>
    <lineage>
        <taxon>Bacteria</taxon>
        <taxon>Pseudomonadati</taxon>
        <taxon>Pseudomonadota</taxon>
        <taxon>Alphaproteobacteria</taxon>
        <taxon>Rhodobacterales</taxon>
        <taxon>Roseobacteraceae</taxon>
        <taxon>Lutimaribacter</taxon>
    </lineage>
</organism>
<evidence type="ECO:0000313" key="1">
    <source>
        <dbReference type="EMBL" id="MFC3615640.1"/>
    </source>
</evidence>
<dbReference type="RefSeq" id="WP_386736908.1">
    <property type="nucleotide sequence ID" value="NZ_JBHRXI010000017.1"/>
</dbReference>
<comment type="caution">
    <text evidence="1">The sequence shown here is derived from an EMBL/GenBank/DDBJ whole genome shotgun (WGS) entry which is preliminary data.</text>
</comment>
<dbReference type="Proteomes" id="UP001595629">
    <property type="component" value="Unassembled WGS sequence"/>
</dbReference>
<evidence type="ECO:0000313" key="2">
    <source>
        <dbReference type="Proteomes" id="UP001595629"/>
    </source>
</evidence>
<proteinExistence type="predicted"/>
<dbReference type="InterPro" id="IPR009200">
    <property type="entry name" value="DUF1269_membrane"/>
</dbReference>
<name>A0ABV7TP66_9RHOB</name>